<dbReference type="EC" id="2.3.-.-" evidence="2"/>
<dbReference type="RefSeq" id="WP_123014997.1">
    <property type="nucleotide sequence ID" value="NZ_AP024912.1"/>
</dbReference>
<dbReference type="PANTHER" id="PTHR43441">
    <property type="entry name" value="RIBOSOMAL-PROTEIN-SERINE ACETYLTRANSFERASE"/>
    <property type="match status" value="1"/>
</dbReference>
<dbReference type="InterPro" id="IPR016181">
    <property type="entry name" value="Acyl_CoA_acyltransferase"/>
</dbReference>
<dbReference type="InterPro" id="IPR051908">
    <property type="entry name" value="Ribosomal_N-acetyltransferase"/>
</dbReference>
<name>A0ABV7C7S1_9VIBR</name>
<evidence type="ECO:0000313" key="3">
    <source>
        <dbReference type="Proteomes" id="UP001595384"/>
    </source>
</evidence>
<organism evidence="2 3">
    <name type="scientific">Vibrio zhugei</name>
    <dbReference type="NCBI Taxonomy" id="2479546"/>
    <lineage>
        <taxon>Bacteria</taxon>
        <taxon>Pseudomonadati</taxon>
        <taxon>Pseudomonadota</taxon>
        <taxon>Gammaproteobacteria</taxon>
        <taxon>Vibrionales</taxon>
        <taxon>Vibrionaceae</taxon>
        <taxon>Vibrio</taxon>
    </lineage>
</organism>
<proteinExistence type="predicted"/>
<feature type="domain" description="N-acetyltransferase" evidence="1">
    <location>
        <begin position="18"/>
        <end position="175"/>
    </location>
</feature>
<dbReference type="InterPro" id="IPR000182">
    <property type="entry name" value="GNAT_dom"/>
</dbReference>
<dbReference type="EMBL" id="JBHRSE010000061">
    <property type="protein sequence ID" value="MFC3024087.1"/>
    <property type="molecule type" value="Genomic_DNA"/>
</dbReference>
<reference evidence="3" key="1">
    <citation type="journal article" date="2019" name="Int. J. Syst. Evol. Microbiol.">
        <title>The Global Catalogue of Microorganisms (GCM) 10K type strain sequencing project: providing services to taxonomists for standard genome sequencing and annotation.</title>
        <authorList>
            <consortium name="The Broad Institute Genomics Platform"/>
            <consortium name="The Broad Institute Genome Sequencing Center for Infectious Disease"/>
            <person name="Wu L."/>
            <person name="Ma J."/>
        </authorList>
    </citation>
    <scope>NUCLEOTIDE SEQUENCE [LARGE SCALE GENOMIC DNA]</scope>
    <source>
        <strain evidence="3">KCTC 62784</strain>
    </source>
</reference>
<keyword evidence="3" id="KW-1185">Reference proteome</keyword>
<evidence type="ECO:0000259" key="1">
    <source>
        <dbReference type="PROSITE" id="PS51186"/>
    </source>
</evidence>
<dbReference type="Proteomes" id="UP001595384">
    <property type="component" value="Unassembled WGS sequence"/>
</dbReference>
<keyword evidence="2" id="KW-0808">Transferase</keyword>
<protein>
    <submittedName>
        <fullName evidence="2">GNAT family N-acetyltransferase</fullName>
        <ecNumber evidence="2">2.3.-.-</ecNumber>
    </submittedName>
</protein>
<evidence type="ECO:0000313" key="2">
    <source>
        <dbReference type="EMBL" id="MFC3024087.1"/>
    </source>
</evidence>
<sequence>MESQRLKLVPPSLAFVDVMYDVIKRNCDSLSQFLPWVASDFSTSDLAANIEQAAKNYEQFSGEFLFNLVEKETNCFIGALGFIVRDVSVPYIELGYWLDPEKTVCGYISEAIKRIERYAFIEKKVKRIEIKMAGSNTKSQAVAERCGYLFEGQLENARRLPCGQIDSTRIYAKTV</sequence>
<accession>A0ABV7C7S1</accession>
<gene>
    <name evidence="2" type="ORF">ACFODT_09625</name>
</gene>
<dbReference type="Pfam" id="PF13302">
    <property type="entry name" value="Acetyltransf_3"/>
    <property type="match status" value="1"/>
</dbReference>
<dbReference type="Gene3D" id="3.40.630.30">
    <property type="match status" value="1"/>
</dbReference>
<keyword evidence="2" id="KW-0012">Acyltransferase</keyword>
<comment type="caution">
    <text evidence="2">The sequence shown here is derived from an EMBL/GenBank/DDBJ whole genome shotgun (WGS) entry which is preliminary data.</text>
</comment>
<dbReference type="SUPFAM" id="SSF55729">
    <property type="entry name" value="Acyl-CoA N-acyltransferases (Nat)"/>
    <property type="match status" value="1"/>
</dbReference>
<dbReference type="PROSITE" id="PS51186">
    <property type="entry name" value="GNAT"/>
    <property type="match status" value="1"/>
</dbReference>
<dbReference type="PANTHER" id="PTHR43441:SF3">
    <property type="entry name" value="ACETYLTRANSFERASE"/>
    <property type="match status" value="1"/>
</dbReference>
<dbReference type="GO" id="GO:0016746">
    <property type="term" value="F:acyltransferase activity"/>
    <property type="evidence" value="ECO:0007669"/>
    <property type="project" value="UniProtKB-KW"/>
</dbReference>